<evidence type="ECO:0000256" key="6">
    <source>
        <dbReference type="ARBA" id="ARBA00022989"/>
    </source>
</evidence>
<evidence type="ECO:0000256" key="7">
    <source>
        <dbReference type="ARBA" id="ARBA00023136"/>
    </source>
</evidence>
<keyword evidence="2 9" id="KW-1003">Cell membrane</keyword>
<feature type="region of interest" description="Disordered" evidence="10">
    <location>
        <begin position="1"/>
        <end position="22"/>
    </location>
</feature>
<dbReference type="InterPro" id="IPR034746">
    <property type="entry name" value="POTRA"/>
</dbReference>
<dbReference type="Proteomes" id="UP001562065">
    <property type="component" value="Unassembled WGS sequence"/>
</dbReference>
<feature type="compositionally biased region" description="Basic residues" evidence="10">
    <location>
        <begin position="1"/>
        <end position="10"/>
    </location>
</feature>
<dbReference type="Pfam" id="PF08478">
    <property type="entry name" value="POTRA_1"/>
    <property type="match status" value="1"/>
</dbReference>
<gene>
    <name evidence="9" type="primary">ftsQ</name>
    <name evidence="12" type="ORF">AB5I84_10685</name>
</gene>
<dbReference type="GO" id="GO:0051301">
    <property type="term" value="P:cell division"/>
    <property type="evidence" value="ECO:0007669"/>
    <property type="project" value="UniProtKB-KW"/>
</dbReference>
<dbReference type="InterPro" id="IPR005548">
    <property type="entry name" value="Cell_div_FtsQ/DivIB_C"/>
</dbReference>
<keyword evidence="3 9" id="KW-0997">Cell inner membrane</keyword>
<dbReference type="InterPro" id="IPR013685">
    <property type="entry name" value="POTRA_FtsQ_type"/>
</dbReference>
<dbReference type="PANTHER" id="PTHR35851">
    <property type="entry name" value="CELL DIVISION PROTEIN FTSQ"/>
    <property type="match status" value="1"/>
</dbReference>
<keyword evidence="7 9" id="KW-0472">Membrane</keyword>
<dbReference type="Gene3D" id="3.40.50.11690">
    <property type="entry name" value="Cell division protein FtsQ/DivIB"/>
    <property type="match status" value="1"/>
</dbReference>
<comment type="subunit">
    <text evidence="9">Part of a complex composed of FtsB, FtsL and FtsQ.</text>
</comment>
<evidence type="ECO:0000256" key="9">
    <source>
        <dbReference type="HAMAP-Rule" id="MF_00911"/>
    </source>
</evidence>
<dbReference type="PANTHER" id="PTHR35851:SF1">
    <property type="entry name" value="CELL DIVISION PROTEIN FTSQ"/>
    <property type="match status" value="1"/>
</dbReference>
<keyword evidence="8 9" id="KW-0131">Cell cycle</keyword>
<evidence type="ECO:0000256" key="4">
    <source>
        <dbReference type="ARBA" id="ARBA00022618"/>
    </source>
</evidence>
<evidence type="ECO:0000259" key="11">
    <source>
        <dbReference type="PROSITE" id="PS51779"/>
    </source>
</evidence>
<evidence type="ECO:0000256" key="3">
    <source>
        <dbReference type="ARBA" id="ARBA00022519"/>
    </source>
</evidence>
<evidence type="ECO:0000256" key="2">
    <source>
        <dbReference type="ARBA" id="ARBA00022475"/>
    </source>
</evidence>
<dbReference type="PROSITE" id="PS51779">
    <property type="entry name" value="POTRA"/>
    <property type="match status" value="1"/>
</dbReference>
<protein>
    <recommendedName>
        <fullName evidence="9">Cell division protein FtsQ</fullName>
    </recommendedName>
</protein>
<dbReference type="Gene3D" id="3.10.20.310">
    <property type="entry name" value="membrane protein fhac"/>
    <property type="match status" value="1"/>
</dbReference>
<dbReference type="Pfam" id="PF03799">
    <property type="entry name" value="FtsQ_DivIB_C"/>
    <property type="match status" value="1"/>
</dbReference>
<comment type="subcellular location">
    <subcellularLocation>
        <location evidence="9">Cell inner membrane</location>
        <topology evidence="9">Single-pass type II membrane protein</topology>
    </subcellularLocation>
    <subcellularLocation>
        <location evidence="1">Membrane</location>
    </subcellularLocation>
    <text evidence="9">Localizes to the division septum.</text>
</comment>
<dbReference type="HAMAP" id="MF_00911">
    <property type="entry name" value="FtsQ_subfam"/>
    <property type="match status" value="1"/>
</dbReference>
<evidence type="ECO:0000256" key="5">
    <source>
        <dbReference type="ARBA" id="ARBA00022692"/>
    </source>
</evidence>
<comment type="function">
    <text evidence="9">Essential cell division protein. May link together the upstream cell division proteins, which are predominantly cytoplasmic, with the downstream cell division proteins, which are predominantly periplasmic. May control correct divisome assembly.</text>
</comment>
<comment type="caution">
    <text evidence="12">The sequence shown here is derived from an EMBL/GenBank/DDBJ whole genome shotgun (WGS) entry which is preliminary data.</text>
</comment>
<evidence type="ECO:0000313" key="12">
    <source>
        <dbReference type="EMBL" id="MEY1662614.1"/>
    </source>
</evidence>
<dbReference type="InterPro" id="IPR045335">
    <property type="entry name" value="FtsQ_C_sf"/>
</dbReference>
<dbReference type="EMBL" id="JBGCUO010000001">
    <property type="protein sequence ID" value="MEY1662614.1"/>
    <property type="molecule type" value="Genomic_DNA"/>
</dbReference>
<name>A0ABV4AIS0_9GAMM</name>
<keyword evidence="13" id="KW-1185">Reference proteome</keyword>
<accession>A0ABV4AIS0</accession>
<feature type="domain" description="POTRA" evidence="11">
    <location>
        <begin position="69"/>
        <end position="139"/>
    </location>
</feature>
<feature type="transmembrane region" description="Helical" evidence="9">
    <location>
        <begin position="42"/>
        <end position="62"/>
    </location>
</feature>
<sequence>MAKAPARRPARGAVPRRAPKPPRTLKLPKLSLAVWLQRLRRALPWLLMSAAVVAVMGLVIYLPRTLDFFPLQQVRVDGVQDERRLQEVRMAVTSEVSGDNFFSVSLSDLHDEIRALTWVSRVEVQRQWPGRIEIRVSERVPVAVWNDDQLVASNGEPFTGMDKYDVEPLPRLTGPHQRLTDVMEYYHSMSRILQDAGLAVRSIRVDARLTARLELDNGVILVVDRDHYAQKLRRFVQLYQNVLEADSRTLAKVDLRYADGMAVTWAGSGPDRNKRV</sequence>
<keyword evidence="5 9" id="KW-0812">Transmembrane</keyword>
<comment type="similarity">
    <text evidence="9">Belongs to the FtsQ/DivIB family. FtsQ subfamily.</text>
</comment>
<evidence type="ECO:0000256" key="8">
    <source>
        <dbReference type="ARBA" id="ARBA00023306"/>
    </source>
</evidence>
<proteinExistence type="inferred from homology"/>
<keyword evidence="4 9" id="KW-0132">Cell division</keyword>
<evidence type="ECO:0000256" key="10">
    <source>
        <dbReference type="SAM" id="MobiDB-lite"/>
    </source>
</evidence>
<dbReference type="RefSeq" id="WP_369455848.1">
    <property type="nucleotide sequence ID" value="NZ_JBGCUO010000001.1"/>
</dbReference>
<evidence type="ECO:0000313" key="13">
    <source>
        <dbReference type="Proteomes" id="UP001562065"/>
    </source>
</evidence>
<organism evidence="12 13">
    <name type="scientific">Isoalcanivorax beigongshangi</name>
    <dbReference type="NCBI Taxonomy" id="3238810"/>
    <lineage>
        <taxon>Bacteria</taxon>
        <taxon>Pseudomonadati</taxon>
        <taxon>Pseudomonadota</taxon>
        <taxon>Gammaproteobacteria</taxon>
        <taxon>Oceanospirillales</taxon>
        <taxon>Alcanivoracaceae</taxon>
        <taxon>Isoalcanivorax</taxon>
    </lineage>
</organism>
<keyword evidence="6 9" id="KW-1133">Transmembrane helix</keyword>
<reference evidence="12 13" key="1">
    <citation type="submission" date="2024-07" db="EMBL/GenBank/DDBJ databases">
        <authorList>
            <person name="Ren Q."/>
        </authorList>
    </citation>
    <scope>NUCLEOTIDE SEQUENCE [LARGE SCALE GENOMIC DNA]</scope>
    <source>
        <strain evidence="12 13">REN37</strain>
    </source>
</reference>
<evidence type="ECO:0000256" key="1">
    <source>
        <dbReference type="ARBA" id="ARBA00004370"/>
    </source>
</evidence>
<dbReference type="InterPro" id="IPR026579">
    <property type="entry name" value="FtsQ"/>
</dbReference>